<evidence type="ECO:0000313" key="3">
    <source>
        <dbReference type="Proteomes" id="UP001501777"/>
    </source>
</evidence>
<dbReference type="Proteomes" id="UP001501777">
    <property type="component" value="Unassembled WGS sequence"/>
</dbReference>
<proteinExistence type="predicted"/>
<protein>
    <submittedName>
        <fullName evidence="2">Uncharacterized protein</fullName>
    </submittedName>
</protein>
<accession>A0ABN3NAT8</accession>
<gene>
    <name evidence="2" type="ORF">GCM10010276_78940</name>
</gene>
<dbReference type="EMBL" id="BAAASG010000024">
    <property type="protein sequence ID" value="GAA2517606.1"/>
    <property type="molecule type" value="Genomic_DNA"/>
</dbReference>
<keyword evidence="3" id="KW-1185">Reference proteome</keyword>
<evidence type="ECO:0000313" key="2">
    <source>
        <dbReference type="EMBL" id="GAA2517606.1"/>
    </source>
</evidence>
<sequence>MIVGSTVLRATKSFGALGSVAARVGAEAAVTASTAASAVIRPRTALGRRVMSPASIRSTSLSGSDRMQFTPMHTGTAGTEPCPFPGARARLLTFRQIP</sequence>
<reference evidence="2 3" key="1">
    <citation type="journal article" date="2019" name="Int. J. Syst. Evol. Microbiol.">
        <title>The Global Catalogue of Microorganisms (GCM) 10K type strain sequencing project: providing services to taxonomists for standard genome sequencing and annotation.</title>
        <authorList>
            <consortium name="The Broad Institute Genomics Platform"/>
            <consortium name="The Broad Institute Genome Sequencing Center for Infectious Disease"/>
            <person name="Wu L."/>
            <person name="Ma J."/>
        </authorList>
    </citation>
    <scope>NUCLEOTIDE SEQUENCE [LARGE SCALE GENOMIC DNA]</scope>
    <source>
        <strain evidence="2 3">JCM 4395</strain>
    </source>
</reference>
<name>A0ABN3NAT8_STRLO</name>
<organism evidence="2 3">
    <name type="scientific">Streptomyces longisporus</name>
    <dbReference type="NCBI Taxonomy" id="1948"/>
    <lineage>
        <taxon>Bacteria</taxon>
        <taxon>Bacillati</taxon>
        <taxon>Actinomycetota</taxon>
        <taxon>Actinomycetes</taxon>
        <taxon>Kitasatosporales</taxon>
        <taxon>Streptomycetaceae</taxon>
        <taxon>Streptomyces</taxon>
    </lineage>
</organism>
<comment type="caution">
    <text evidence="2">The sequence shown here is derived from an EMBL/GenBank/DDBJ whole genome shotgun (WGS) entry which is preliminary data.</text>
</comment>
<feature type="region of interest" description="Disordered" evidence="1">
    <location>
        <begin position="56"/>
        <end position="82"/>
    </location>
</feature>
<feature type="compositionally biased region" description="Polar residues" evidence="1">
    <location>
        <begin position="56"/>
        <end position="77"/>
    </location>
</feature>
<evidence type="ECO:0000256" key="1">
    <source>
        <dbReference type="SAM" id="MobiDB-lite"/>
    </source>
</evidence>